<feature type="non-terminal residue" evidence="7">
    <location>
        <position position="261"/>
    </location>
</feature>
<gene>
    <name evidence="7" type="ORF">LCGC14_2208280</name>
</gene>
<name>A0A0F9E207_9ZZZZ</name>
<evidence type="ECO:0000256" key="6">
    <source>
        <dbReference type="ARBA" id="ARBA00047942"/>
    </source>
</evidence>
<comment type="catalytic activity">
    <reaction evidence="6">
        <text>a 2'-deoxyadenosine in DNA + S-adenosyl-L-methionine = an N(6)-methyl-2'-deoxyadenosine in DNA + S-adenosyl-L-homocysteine + H(+)</text>
        <dbReference type="Rhea" id="RHEA:15197"/>
        <dbReference type="Rhea" id="RHEA-COMP:12418"/>
        <dbReference type="Rhea" id="RHEA-COMP:12419"/>
        <dbReference type="ChEBI" id="CHEBI:15378"/>
        <dbReference type="ChEBI" id="CHEBI:57856"/>
        <dbReference type="ChEBI" id="CHEBI:59789"/>
        <dbReference type="ChEBI" id="CHEBI:90615"/>
        <dbReference type="ChEBI" id="CHEBI:90616"/>
        <dbReference type="EC" id="2.1.1.72"/>
    </reaction>
</comment>
<sequence length="261" mass="31466">MRSIYPYTGGKFYEKDRLIPLMPIHRWYGEVFGGSFVLLLNKPISEEEFGNDLFSCLISFWETLKSAHLTRLLWKEMGRTLDSRYIYQEYMRKEPSELTKVDRAYRFLYLIKFGFSSMMDTYYSPLSNKIGKLKDFIMVWENTARSLFDYHKRIKKVKFCNYDFAKFLDKMHPHPDKFLFLDPPYIDTHSYDKGYYKEGKFPKDRYPVMRDKLEEHTKGGTKWMITCNQKNEIFDDMSNIIIKLIDRRATLNINKERPLVR</sequence>
<dbReference type="EMBL" id="LAZR01029249">
    <property type="protein sequence ID" value="KKL60146.1"/>
    <property type="molecule type" value="Genomic_DNA"/>
</dbReference>
<dbReference type="GO" id="GO:0009307">
    <property type="term" value="P:DNA restriction-modification system"/>
    <property type="evidence" value="ECO:0007669"/>
    <property type="project" value="InterPro"/>
</dbReference>
<protein>
    <recommendedName>
        <fullName evidence="2">site-specific DNA-methyltransferase (adenine-specific)</fullName>
        <ecNumber evidence="2">2.1.1.72</ecNumber>
    </recommendedName>
</protein>
<dbReference type="Gene3D" id="3.40.50.150">
    <property type="entry name" value="Vaccinia Virus protein VP39"/>
    <property type="match status" value="1"/>
</dbReference>
<evidence type="ECO:0000256" key="1">
    <source>
        <dbReference type="ARBA" id="ARBA00006594"/>
    </source>
</evidence>
<proteinExistence type="inferred from homology"/>
<organism evidence="7">
    <name type="scientific">marine sediment metagenome</name>
    <dbReference type="NCBI Taxonomy" id="412755"/>
    <lineage>
        <taxon>unclassified sequences</taxon>
        <taxon>metagenomes</taxon>
        <taxon>ecological metagenomes</taxon>
    </lineage>
</organism>
<dbReference type="InterPro" id="IPR029063">
    <property type="entry name" value="SAM-dependent_MTases_sf"/>
</dbReference>
<dbReference type="GO" id="GO:0006298">
    <property type="term" value="P:mismatch repair"/>
    <property type="evidence" value="ECO:0007669"/>
    <property type="project" value="TreeGrafter"/>
</dbReference>
<dbReference type="Gene3D" id="1.10.1020.10">
    <property type="entry name" value="Adenine-specific Methyltransferase, Domain 2"/>
    <property type="match status" value="1"/>
</dbReference>
<keyword evidence="3" id="KW-0489">Methyltransferase</keyword>
<comment type="similarity">
    <text evidence="1">Belongs to the N(4)/N(6)-methyltransferase family.</text>
</comment>
<evidence type="ECO:0000256" key="5">
    <source>
        <dbReference type="ARBA" id="ARBA00022691"/>
    </source>
</evidence>
<comment type="caution">
    <text evidence="7">The sequence shown here is derived from an EMBL/GenBank/DDBJ whole genome shotgun (WGS) entry which is preliminary data.</text>
</comment>
<keyword evidence="5" id="KW-0949">S-adenosyl-L-methionine</keyword>
<dbReference type="Pfam" id="PF02086">
    <property type="entry name" value="MethyltransfD12"/>
    <property type="match status" value="1"/>
</dbReference>
<dbReference type="GO" id="GO:0032259">
    <property type="term" value="P:methylation"/>
    <property type="evidence" value="ECO:0007669"/>
    <property type="project" value="UniProtKB-KW"/>
</dbReference>
<dbReference type="PANTHER" id="PTHR30481">
    <property type="entry name" value="DNA ADENINE METHYLASE"/>
    <property type="match status" value="1"/>
</dbReference>
<dbReference type="AlphaFoldDB" id="A0A0F9E207"/>
<dbReference type="GO" id="GO:1904047">
    <property type="term" value="F:S-adenosyl-L-methionine binding"/>
    <property type="evidence" value="ECO:0007669"/>
    <property type="project" value="TreeGrafter"/>
</dbReference>
<evidence type="ECO:0000313" key="7">
    <source>
        <dbReference type="EMBL" id="KKL60146.1"/>
    </source>
</evidence>
<dbReference type="GO" id="GO:0043565">
    <property type="term" value="F:sequence-specific DNA binding"/>
    <property type="evidence" value="ECO:0007669"/>
    <property type="project" value="TreeGrafter"/>
</dbReference>
<evidence type="ECO:0000256" key="3">
    <source>
        <dbReference type="ARBA" id="ARBA00022603"/>
    </source>
</evidence>
<evidence type="ECO:0000256" key="4">
    <source>
        <dbReference type="ARBA" id="ARBA00022679"/>
    </source>
</evidence>
<evidence type="ECO:0000256" key="2">
    <source>
        <dbReference type="ARBA" id="ARBA00011900"/>
    </source>
</evidence>
<dbReference type="EC" id="2.1.1.72" evidence="2"/>
<dbReference type="InterPro" id="IPR012327">
    <property type="entry name" value="MeTrfase_D12"/>
</dbReference>
<keyword evidence="4" id="KW-0808">Transferase</keyword>
<accession>A0A0F9E207</accession>
<dbReference type="GO" id="GO:0009007">
    <property type="term" value="F:site-specific DNA-methyltransferase (adenine-specific) activity"/>
    <property type="evidence" value="ECO:0007669"/>
    <property type="project" value="UniProtKB-EC"/>
</dbReference>
<reference evidence="7" key="1">
    <citation type="journal article" date="2015" name="Nature">
        <title>Complex archaea that bridge the gap between prokaryotes and eukaryotes.</title>
        <authorList>
            <person name="Spang A."/>
            <person name="Saw J.H."/>
            <person name="Jorgensen S.L."/>
            <person name="Zaremba-Niedzwiedzka K."/>
            <person name="Martijn J."/>
            <person name="Lind A.E."/>
            <person name="van Eijk R."/>
            <person name="Schleper C."/>
            <person name="Guy L."/>
            <person name="Ettema T.J."/>
        </authorList>
    </citation>
    <scope>NUCLEOTIDE SEQUENCE</scope>
</reference>
<dbReference type="InterPro" id="IPR023095">
    <property type="entry name" value="Ade_MeTrfase_dom_2"/>
</dbReference>
<dbReference type="SUPFAM" id="SSF53335">
    <property type="entry name" value="S-adenosyl-L-methionine-dependent methyltransferases"/>
    <property type="match status" value="1"/>
</dbReference>